<keyword evidence="2 5" id="KW-0813">Transport</keyword>
<dbReference type="PANTHER" id="PTHR10121">
    <property type="entry name" value="COATOMER SUBUNIT DELTA"/>
    <property type="match status" value="1"/>
</dbReference>
<comment type="caution">
    <text evidence="7">The sequence shown here is derived from an EMBL/GenBank/DDBJ whole genome shotgun (WGS) entry which is preliminary data.</text>
</comment>
<comment type="subunit">
    <text evidence="5">Oligomeric complex that consists of at least the alpha, beta, beta', gamma, delta, epsilon and zeta subunits.</text>
</comment>
<reference evidence="8" key="1">
    <citation type="journal article" date="2023" name="Proc. Natl. Acad. Sci. U.S.A.">
        <title>Genomic and structural basis for evolution of tropane alkaloid biosynthesis.</title>
        <authorList>
            <person name="Wanga Y.-J."/>
            <person name="Taina T."/>
            <person name="Yua J.-Y."/>
            <person name="Lia J."/>
            <person name="Xua B."/>
            <person name="Chenc J."/>
            <person name="D'Auriad J.C."/>
            <person name="Huanga J.-P."/>
            <person name="Huanga S.-X."/>
        </authorList>
    </citation>
    <scope>NUCLEOTIDE SEQUENCE [LARGE SCALE GENOMIC DNA]</scope>
    <source>
        <strain evidence="8">cv. KIB-2019</strain>
    </source>
</reference>
<name>A0A9Q1L1D1_9SOLA</name>
<evidence type="ECO:0000313" key="7">
    <source>
        <dbReference type="EMBL" id="KAJ8526437.1"/>
    </source>
</evidence>
<organism evidence="7 8">
    <name type="scientific">Anisodus acutangulus</name>
    <dbReference type="NCBI Taxonomy" id="402998"/>
    <lineage>
        <taxon>Eukaryota</taxon>
        <taxon>Viridiplantae</taxon>
        <taxon>Streptophyta</taxon>
        <taxon>Embryophyta</taxon>
        <taxon>Tracheophyta</taxon>
        <taxon>Spermatophyta</taxon>
        <taxon>Magnoliopsida</taxon>
        <taxon>eudicotyledons</taxon>
        <taxon>Gunneridae</taxon>
        <taxon>Pentapetalae</taxon>
        <taxon>asterids</taxon>
        <taxon>lamiids</taxon>
        <taxon>Solanales</taxon>
        <taxon>Solanaceae</taxon>
        <taxon>Solanoideae</taxon>
        <taxon>Hyoscyameae</taxon>
        <taxon>Anisodus</taxon>
    </lineage>
</organism>
<keyword evidence="8" id="KW-1185">Reference proteome</keyword>
<evidence type="ECO:0000256" key="4">
    <source>
        <dbReference type="ARBA" id="ARBA00022927"/>
    </source>
</evidence>
<dbReference type="GO" id="GO:0006888">
    <property type="term" value="P:endoplasmic reticulum to Golgi vesicle-mediated transport"/>
    <property type="evidence" value="ECO:0007669"/>
    <property type="project" value="TreeGrafter"/>
</dbReference>
<dbReference type="InterPro" id="IPR027059">
    <property type="entry name" value="Coatomer_dsu"/>
</dbReference>
<keyword evidence="3 5" id="KW-0963">Cytoplasm</keyword>
<dbReference type="GO" id="GO:0051645">
    <property type="term" value="P:Golgi localization"/>
    <property type="evidence" value="ECO:0007669"/>
    <property type="project" value="TreeGrafter"/>
</dbReference>
<keyword evidence="5" id="KW-0472">Membrane</keyword>
<keyword evidence="5" id="KW-0968">Cytoplasmic vesicle</keyword>
<protein>
    <recommendedName>
        <fullName evidence="5">Coatomer subunit delta</fullName>
    </recommendedName>
</protein>
<evidence type="ECO:0000256" key="6">
    <source>
        <dbReference type="RuleBase" id="RU366052"/>
    </source>
</evidence>
<evidence type="ECO:0000256" key="2">
    <source>
        <dbReference type="ARBA" id="ARBA00022448"/>
    </source>
</evidence>
<gene>
    <name evidence="7" type="ORF">K7X08_028914</name>
</gene>
<dbReference type="GO" id="GO:0015031">
    <property type="term" value="P:protein transport"/>
    <property type="evidence" value="ECO:0007669"/>
    <property type="project" value="UniProtKB-KW"/>
</dbReference>
<dbReference type="AlphaFoldDB" id="A0A9Q1L1D1"/>
<dbReference type="GO" id="GO:0006890">
    <property type="term" value="P:retrograde vesicle-mediated transport, Golgi to endoplasmic reticulum"/>
    <property type="evidence" value="ECO:0007669"/>
    <property type="project" value="UniProtKB-UniRule"/>
</dbReference>
<evidence type="ECO:0000313" key="8">
    <source>
        <dbReference type="Proteomes" id="UP001152561"/>
    </source>
</evidence>
<comment type="function">
    <text evidence="5">The coatomer is a cytosolic protein complex that binds to dilysine motifs and reversibly associates with Golgi non-clathrin-coated vesicles, which further mediate biosynthetic protein transport from the ER, via the Golgi up to the trans Golgi network. Coatomer complex is required for budding from Golgi membranes, and is essential for the retrograde Golgi-to-ER transport of dilysine-tagged proteins.</text>
</comment>
<accession>A0A9Q1L1D1</accession>
<dbReference type="Proteomes" id="UP001152561">
    <property type="component" value="Unassembled WGS sequence"/>
</dbReference>
<dbReference type="PANTHER" id="PTHR10121:SF0">
    <property type="entry name" value="COATOMER SUBUNIT DELTA"/>
    <property type="match status" value="1"/>
</dbReference>
<keyword evidence="5" id="KW-0333">Golgi apparatus</keyword>
<comment type="subcellular location">
    <subcellularLocation>
        <location evidence="5 6">Cytoplasm</location>
    </subcellularLocation>
    <subcellularLocation>
        <location evidence="5 6">Cytoplasmic vesicle</location>
        <location evidence="5 6">COPI-coated vesicle membrane</location>
        <topology evidence="5 6">Peripheral membrane protein</topology>
        <orientation evidence="5 6">Cytoplasmic side</orientation>
    </subcellularLocation>
    <subcellularLocation>
        <location evidence="5 6">Golgi apparatus membrane</location>
        <topology evidence="5 6">Peripheral membrane protein</topology>
        <orientation evidence="5 6">Cytoplasmic side</orientation>
    </subcellularLocation>
</comment>
<sequence length="174" mass="19345">MQLGKTQRTSQFLESLKAEGEVIVEDVRPSIGQSKPTAPPPTDPVTLTVEEKINVTLKRDDGINNFNVQVNCWPSVSGNETYVNIEYETPAQIDLQNVVIFGPLSVLREAPRLQPIDGLESGGDTLNFKHSPFYIKDKSCGLERHLHRSYCDRSFKAELVLYKAANISGMLAIV</sequence>
<keyword evidence="5" id="KW-0931">ER-Golgi transport</keyword>
<dbReference type="GO" id="GO:0000139">
    <property type="term" value="C:Golgi membrane"/>
    <property type="evidence" value="ECO:0007669"/>
    <property type="project" value="UniProtKB-SubCell"/>
</dbReference>
<proteinExistence type="inferred from homology"/>
<dbReference type="GO" id="GO:0030126">
    <property type="term" value="C:COPI vesicle coat"/>
    <property type="evidence" value="ECO:0007669"/>
    <property type="project" value="UniProtKB-UniRule"/>
</dbReference>
<keyword evidence="4 5" id="KW-0653">Protein transport</keyword>
<comment type="similarity">
    <text evidence="1 5">Belongs to the adaptor complexes medium subunit family. Delta-COP subfamily.</text>
</comment>
<dbReference type="EMBL" id="JAJAGQ010000024">
    <property type="protein sequence ID" value="KAJ8526437.1"/>
    <property type="molecule type" value="Genomic_DNA"/>
</dbReference>
<evidence type="ECO:0000256" key="1">
    <source>
        <dbReference type="ARBA" id="ARBA00010516"/>
    </source>
</evidence>
<dbReference type="OrthoDB" id="874264at2759"/>
<evidence type="ECO:0000256" key="3">
    <source>
        <dbReference type="ARBA" id="ARBA00022490"/>
    </source>
</evidence>
<evidence type="ECO:0000256" key="5">
    <source>
        <dbReference type="RuleBase" id="RU364018"/>
    </source>
</evidence>